<name>A0ABU9GW94_9GAMM</name>
<dbReference type="SMART" id="SM00382">
    <property type="entry name" value="AAA"/>
    <property type="match status" value="1"/>
</dbReference>
<dbReference type="SUPFAM" id="SSF52540">
    <property type="entry name" value="P-loop containing nucleoside triphosphate hydrolases"/>
    <property type="match status" value="1"/>
</dbReference>
<dbReference type="CDD" id="cd00009">
    <property type="entry name" value="AAA"/>
    <property type="match status" value="1"/>
</dbReference>
<feature type="domain" description="AAA+ ATPase" evidence="1">
    <location>
        <begin position="49"/>
        <end position="206"/>
    </location>
</feature>
<dbReference type="EMBL" id="JBAKAW010000002">
    <property type="protein sequence ID" value="MEL0653736.1"/>
    <property type="molecule type" value="Genomic_DNA"/>
</dbReference>
<protein>
    <submittedName>
        <fullName evidence="2">TniB family NTP-binding protein</fullName>
    </submittedName>
</protein>
<dbReference type="InterPro" id="IPR008868">
    <property type="entry name" value="TniB"/>
</dbReference>
<evidence type="ECO:0000313" key="2">
    <source>
        <dbReference type="EMBL" id="MEL0653736.1"/>
    </source>
</evidence>
<dbReference type="Gene3D" id="3.40.50.300">
    <property type="entry name" value="P-loop containing nucleotide triphosphate hydrolases"/>
    <property type="match status" value="1"/>
</dbReference>
<evidence type="ECO:0000259" key="1">
    <source>
        <dbReference type="SMART" id="SM00382"/>
    </source>
</evidence>
<dbReference type="Proteomes" id="UP001371391">
    <property type="component" value="Unassembled WGS sequence"/>
</dbReference>
<comment type="caution">
    <text evidence="2">The sequence shown here is derived from an EMBL/GenBank/DDBJ whole genome shotgun (WGS) entry which is preliminary data.</text>
</comment>
<dbReference type="InterPro" id="IPR027417">
    <property type="entry name" value="P-loop_NTPase"/>
</dbReference>
<organism evidence="2 3">
    <name type="scientific">Pseudoalteromonas issachenkonii</name>
    <dbReference type="NCBI Taxonomy" id="152297"/>
    <lineage>
        <taxon>Bacteria</taxon>
        <taxon>Pseudomonadati</taxon>
        <taxon>Pseudomonadota</taxon>
        <taxon>Gammaproteobacteria</taxon>
        <taxon>Alteromonadales</taxon>
        <taxon>Pseudoalteromonadaceae</taxon>
        <taxon>Pseudoalteromonas</taxon>
    </lineage>
</organism>
<proteinExistence type="predicted"/>
<dbReference type="Pfam" id="PF05621">
    <property type="entry name" value="TniB"/>
    <property type="match status" value="1"/>
</dbReference>
<reference evidence="2 3" key="1">
    <citation type="submission" date="2024-02" db="EMBL/GenBank/DDBJ databases">
        <title>Bacteria isolated from the canopy kelp, Nereocystis luetkeana.</title>
        <authorList>
            <person name="Pfister C.A."/>
            <person name="Younker I.T."/>
            <person name="Light S.H."/>
        </authorList>
    </citation>
    <scope>NUCLEOTIDE SEQUENCE [LARGE SCALE GENOMIC DNA]</scope>
    <source>
        <strain evidence="2 3">TI.1.03</strain>
    </source>
</reference>
<keyword evidence="3" id="KW-1185">Reference proteome</keyword>
<evidence type="ECO:0000313" key="3">
    <source>
        <dbReference type="Proteomes" id="UP001371391"/>
    </source>
</evidence>
<sequence>MSTAITAHENNTLKAKAKMLTEKTFVCAKNKEELDLLLSEASNVIELNNGCCTLIVGDSGSGKTTLLKKFKTRFNEQYFNTASPNSSEQACYIRSPSNMSPLDLYRAILKGFGEPGLVEGSEVQLRIRIVKQMQTKGYRVLLFDEFQQVVEKVGIKSVRQIADYLKELVDEFNLYLVFAGTAKVQNLLSINEQFASRNSLTIKKSLLSVSTKNNYRTYVNYLLTLNGNLKFTRIDFTDPRINLPLFATTNGDLRQLTQSLSKAILYAAKRQRDEMLLNDLIQTFSPKLIKGRTQVNPYSQKFLILKKELGVHYEV</sequence>
<dbReference type="InterPro" id="IPR003593">
    <property type="entry name" value="AAA+_ATPase"/>
</dbReference>
<gene>
    <name evidence="2" type="ORF">V6257_01715</name>
</gene>
<dbReference type="RefSeq" id="WP_341601311.1">
    <property type="nucleotide sequence ID" value="NZ_JBAKAW010000002.1"/>
</dbReference>
<accession>A0ABU9GW94</accession>